<evidence type="ECO:0000259" key="2">
    <source>
        <dbReference type="Pfam" id="PF12680"/>
    </source>
</evidence>
<feature type="region of interest" description="Disordered" evidence="1">
    <location>
        <begin position="28"/>
        <end position="57"/>
    </location>
</feature>
<evidence type="ECO:0000313" key="4">
    <source>
        <dbReference type="Proteomes" id="UP000222106"/>
    </source>
</evidence>
<dbReference type="AlphaFoldDB" id="A0A2A9EPN0"/>
<reference evidence="3 4" key="1">
    <citation type="submission" date="2017-10" db="EMBL/GenBank/DDBJ databases">
        <title>Sequencing the genomes of 1000 actinobacteria strains.</title>
        <authorList>
            <person name="Klenk H.-P."/>
        </authorList>
    </citation>
    <scope>NUCLEOTIDE SEQUENCE [LARGE SCALE GENOMIC DNA]</scope>
    <source>
        <strain evidence="3 4">DSM 21838</strain>
    </source>
</reference>
<proteinExistence type="predicted"/>
<dbReference type="EMBL" id="PDJI01000004">
    <property type="protein sequence ID" value="PFG40733.1"/>
    <property type="molecule type" value="Genomic_DNA"/>
</dbReference>
<accession>A0A2A9EPN0</accession>
<evidence type="ECO:0000256" key="1">
    <source>
        <dbReference type="SAM" id="MobiDB-lite"/>
    </source>
</evidence>
<dbReference type="InterPro" id="IPR037401">
    <property type="entry name" value="SnoaL-like"/>
</dbReference>
<comment type="caution">
    <text evidence="3">The sequence shown here is derived from an EMBL/GenBank/DDBJ whole genome shotgun (WGS) entry which is preliminary data.</text>
</comment>
<dbReference type="OrthoDB" id="8526151at2"/>
<gene>
    <name evidence="3" type="ORF">ATJ97_3266</name>
</gene>
<evidence type="ECO:0000313" key="3">
    <source>
        <dbReference type="EMBL" id="PFG40733.1"/>
    </source>
</evidence>
<dbReference type="Proteomes" id="UP000222106">
    <property type="component" value="Unassembled WGS sequence"/>
</dbReference>
<organism evidence="3 4">
    <name type="scientific">Georgenia soli</name>
    <dbReference type="NCBI Taxonomy" id="638953"/>
    <lineage>
        <taxon>Bacteria</taxon>
        <taxon>Bacillati</taxon>
        <taxon>Actinomycetota</taxon>
        <taxon>Actinomycetes</taxon>
        <taxon>Micrococcales</taxon>
        <taxon>Bogoriellaceae</taxon>
        <taxon>Georgenia</taxon>
    </lineage>
</organism>
<feature type="domain" description="SnoaL-like" evidence="2">
    <location>
        <begin position="70"/>
        <end position="161"/>
    </location>
</feature>
<dbReference type="Gene3D" id="3.10.450.50">
    <property type="match status" value="1"/>
</dbReference>
<dbReference type="InterPro" id="IPR032710">
    <property type="entry name" value="NTF2-like_dom_sf"/>
</dbReference>
<dbReference type="SUPFAM" id="SSF54427">
    <property type="entry name" value="NTF2-like"/>
    <property type="match status" value="1"/>
</dbReference>
<name>A0A2A9EPN0_9MICO</name>
<protein>
    <submittedName>
        <fullName evidence="3">SnoaL-like protein</fullName>
    </submittedName>
</protein>
<sequence length="180" mass="19889">MPRQRRAKDDPEHLDGPPVIDALTAHSAHDHADRGAGATGTGDGGAAEENTNAAEVSRTRIEELASWIDGYIRAWNSNDPDDIASLFTVDAEYRTEPFADPVEGRDAIVAYWLANSDEPGRTTFAWTPVVVTSNVAVVEGTTDYRDDPPRTYSNLWVLRLDGSGRCTSFTEWWMQHPTEI</sequence>
<dbReference type="Pfam" id="PF12680">
    <property type="entry name" value="SnoaL_2"/>
    <property type="match status" value="1"/>
</dbReference>
<keyword evidence="4" id="KW-1185">Reference proteome</keyword>